<sequence>MLHDGRKMTRVPSMGYRKADPKRDFDAHGSQVMANHVVFVKIADCEVTELKDGRLSYEAKQAPQSVKLSYGGTNYGYAETRHTNKSRHTKMLKDAMGEPFLVKPGGSYRQVCKYLAANGSVYRAKWFMPR</sequence>
<proteinExistence type="predicted"/>
<gene>
    <name evidence="1" type="ORF">TH5_00515</name>
</gene>
<protein>
    <submittedName>
        <fullName evidence="1">Uncharacterized protein</fullName>
    </submittedName>
</protein>
<reference evidence="1 2" key="1">
    <citation type="submission" date="2014-07" db="EMBL/GenBank/DDBJ databases">
        <title>Draft genome sequence of Thalassospira xianhensis P-4 (MCCC 1A02616).</title>
        <authorList>
            <person name="Lai Q."/>
            <person name="Shao Z."/>
        </authorList>
    </citation>
    <scope>NUCLEOTIDE SEQUENCE [LARGE SCALE GENOMIC DNA]</scope>
    <source>
        <strain evidence="1 2">MCCC 1A02616</strain>
    </source>
</reference>
<dbReference type="EMBL" id="JPWA01000001">
    <property type="protein sequence ID" value="RCK07597.1"/>
    <property type="molecule type" value="Genomic_DNA"/>
</dbReference>
<evidence type="ECO:0000313" key="1">
    <source>
        <dbReference type="EMBL" id="RCK07597.1"/>
    </source>
</evidence>
<organism evidence="1 2">
    <name type="scientific">Thalassospira xianhensis MCCC 1A02616</name>
    <dbReference type="NCBI Taxonomy" id="1177929"/>
    <lineage>
        <taxon>Bacteria</taxon>
        <taxon>Pseudomonadati</taxon>
        <taxon>Pseudomonadota</taxon>
        <taxon>Alphaproteobacteria</taxon>
        <taxon>Rhodospirillales</taxon>
        <taxon>Thalassospiraceae</taxon>
        <taxon>Thalassospira</taxon>
    </lineage>
</organism>
<name>A0A367UH19_9PROT</name>
<comment type="caution">
    <text evidence="1">The sequence shown here is derived from an EMBL/GenBank/DDBJ whole genome shotgun (WGS) entry which is preliminary data.</text>
</comment>
<evidence type="ECO:0000313" key="2">
    <source>
        <dbReference type="Proteomes" id="UP000252419"/>
    </source>
</evidence>
<dbReference type="AlphaFoldDB" id="A0A367UH19"/>
<dbReference type="RefSeq" id="WP_114120054.1">
    <property type="nucleotide sequence ID" value="NZ_JPWA01000001.1"/>
</dbReference>
<accession>A0A367UH19</accession>
<keyword evidence="2" id="KW-1185">Reference proteome</keyword>
<dbReference type="Proteomes" id="UP000252419">
    <property type="component" value="Unassembled WGS sequence"/>
</dbReference>